<keyword evidence="4" id="KW-0498">Mitosis</keyword>
<evidence type="ECO:0000256" key="6">
    <source>
        <dbReference type="ARBA" id="ARBA00023306"/>
    </source>
</evidence>
<evidence type="ECO:0000313" key="8">
    <source>
        <dbReference type="EMBL" id="GAO50347.1"/>
    </source>
</evidence>
<sequence>MLLPSSCTIGVLAVVMESVKPNHHDSGDLSALLSRLTRYQSTLPSKNVADLLLERLRDLSTFDSFNDYVSNLGTLVVRREPEAIPEARMLRLSRTSVLGLFIRQCALAYNRMSFASVTRLWTSFLAFSHNAMTRSMNAFEAPDHPASKHDQTDGASSSMDIDSLILFQTSYMQTYISELPVSMRTAIRRIFSADSVTAPSNAYLRFLDAWRKGDGHASLENLRRYFDYSNGVQDVRLHRYALLTLAILSAELQCPREASSAISEAINTARGSRDHAFLAFALALQNRFRLSWPGEDSGNMAQVSHPATALEDFYTASYVKARPENYKVALEEGSLSAEIWNNLGESYLSRLYRDVSLLVPVDAPIQDYEPRMSVSIPPPPSVLVSHLSSIWHDRKRSSPSAINKHRSLLREGRLSKAYDVLSHVARISDSQDPALRRELQNPISHLQKAGSVSMDALIG</sequence>
<dbReference type="InterPro" id="IPR026000">
    <property type="entry name" value="Apc5_dom"/>
</dbReference>
<keyword evidence="9" id="KW-1185">Reference proteome</keyword>
<reference evidence="8 9" key="1">
    <citation type="journal article" date="2011" name="J. Gen. Appl. Microbiol.">
        <title>Draft genome sequencing of the enigmatic yeast Saitoella complicata.</title>
        <authorList>
            <person name="Nishida H."/>
            <person name="Hamamoto M."/>
            <person name="Sugiyama J."/>
        </authorList>
    </citation>
    <scope>NUCLEOTIDE SEQUENCE [LARGE SCALE GENOMIC DNA]</scope>
    <source>
        <strain evidence="8 9">NRRL Y-17804</strain>
    </source>
</reference>
<evidence type="ECO:0000313" key="9">
    <source>
        <dbReference type="Proteomes" id="UP000033140"/>
    </source>
</evidence>
<evidence type="ECO:0000256" key="4">
    <source>
        <dbReference type="ARBA" id="ARBA00022776"/>
    </source>
</evidence>
<name>A0A0E9NKD9_SAICN</name>
<dbReference type="InterPro" id="IPR037679">
    <property type="entry name" value="Apc5"/>
</dbReference>
<protein>
    <recommendedName>
        <fullName evidence="2">Anaphase-promoting complex subunit 5</fullName>
    </recommendedName>
</protein>
<keyword evidence="6" id="KW-0131">Cell cycle</keyword>
<dbReference type="Pfam" id="PF12862">
    <property type="entry name" value="ANAPC5"/>
    <property type="match status" value="1"/>
</dbReference>
<feature type="domain" description="Anaphase-promoting complex subunit 5" evidence="7">
    <location>
        <begin position="203"/>
        <end position="288"/>
    </location>
</feature>
<evidence type="ECO:0000256" key="1">
    <source>
        <dbReference type="ARBA" id="ARBA00007450"/>
    </source>
</evidence>
<dbReference type="GO" id="GO:0070979">
    <property type="term" value="P:protein K11-linked ubiquitination"/>
    <property type="evidence" value="ECO:0007669"/>
    <property type="project" value="TreeGrafter"/>
</dbReference>
<gene>
    <name evidence="8" type="ORF">G7K_4475-t1</name>
</gene>
<evidence type="ECO:0000256" key="5">
    <source>
        <dbReference type="ARBA" id="ARBA00022786"/>
    </source>
</evidence>
<comment type="similarity">
    <text evidence="1">Belongs to the APC5 family.</text>
</comment>
<evidence type="ECO:0000259" key="7">
    <source>
        <dbReference type="Pfam" id="PF12862"/>
    </source>
</evidence>
<evidence type="ECO:0000256" key="3">
    <source>
        <dbReference type="ARBA" id="ARBA00022618"/>
    </source>
</evidence>
<dbReference type="GO" id="GO:0051301">
    <property type="term" value="P:cell division"/>
    <property type="evidence" value="ECO:0007669"/>
    <property type="project" value="UniProtKB-KW"/>
</dbReference>
<keyword evidence="3" id="KW-0132">Cell division</keyword>
<dbReference type="EMBL" id="BACD03000031">
    <property type="protein sequence ID" value="GAO50347.1"/>
    <property type="molecule type" value="Genomic_DNA"/>
</dbReference>
<keyword evidence="5" id="KW-0833">Ubl conjugation pathway</keyword>
<proteinExistence type="inferred from homology"/>
<reference evidence="8 9" key="3">
    <citation type="journal article" date="2015" name="Genome Announc.">
        <title>Draft Genome Sequence of the Archiascomycetous Yeast Saitoella complicata.</title>
        <authorList>
            <person name="Yamauchi K."/>
            <person name="Kondo S."/>
            <person name="Hamamoto M."/>
            <person name="Takahashi Y."/>
            <person name="Ogura Y."/>
            <person name="Hayashi T."/>
            <person name="Nishida H."/>
        </authorList>
    </citation>
    <scope>NUCLEOTIDE SEQUENCE [LARGE SCALE GENOMIC DNA]</scope>
    <source>
        <strain evidence="8 9">NRRL Y-17804</strain>
    </source>
</reference>
<dbReference type="GO" id="GO:0045842">
    <property type="term" value="P:positive regulation of mitotic metaphase/anaphase transition"/>
    <property type="evidence" value="ECO:0007669"/>
    <property type="project" value="TreeGrafter"/>
</dbReference>
<dbReference type="GO" id="GO:0031145">
    <property type="term" value="P:anaphase-promoting complex-dependent catabolic process"/>
    <property type="evidence" value="ECO:0007669"/>
    <property type="project" value="TreeGrafter"/>
</dbReference>
<comment type="caution">
    <text evidence="8">The sequence shown here is derived from an EMBL/GenBank/DDBJ whole genome shotgun (WGS) entry which is preliminary data.</text>
</comment>
<dbReference type="Proteomes" id="UP000033140">
    <property type="component" value="Unassembled WGS sequence"/>
</dbReference>
<dbReference type="PANTHER" id="PTHR12830:SF9">
    <property type="entry name" value="ANAPHASE-PROMOTING COMPLEX SUBUNIT 5"/>
    <property type="match status" value="1"/>
</dbReference>
<dbReference type="AlphaFoldDB" id="A0A0E9NKD9"/>
<accession>A0A0E9NKD9</accession>
<reference evidence="8 9" key="2">
    <citation type="journal article" date="2014" name="J. Gen. Appl. Microbiol.">
        <title>The early diverging ascomycetous budding yeast Saitoella complicata has three histone deacetylases belonging to the Clr6, Hos2, and Rpd3 lineages.</title>
        <authorList>
            <person name="Nishida H."/>
            <person name="Matsumoto T."/>
            <person name="Kondo S."/>
            <person name="Hamamoto M."/>
            <person name="Yoshikawa H."/>
        </authorList>
    </citation>
    <scope>NUCLEOTIDE SEQUENCE [LARGE SCALE GENOMIC DNA]</scope>
    <source>
        <strain evidence="8 9">NRRL Y-17804</strain>
    </source>
</reference>
<organism evidence="8 9">
    <name type="scientific">Saitoella complicata (strain BCRC 22490 / CBS 7301 / JCM 7358 / NBRC 10748 / NRRL Y-17804)</name>
    <dbReference type="NCBI Taxonomy" id="698492"/>
    <lineage>
        <taxon>Eukaryota</taxon>
        <taxon>Fungi</taxon>
        <taxon>Dikarya</taxon>
        <taxon>Ascomycota</taxon>
        <taxon>Taphrinomycotina</taxon>
        <taxon>Taphrinomycotina incertae sedis</taxon>
        <taxon>Saitoella</taxon>
    </lineage>
</organism>
<dbReference type="GO" id="GO:0005680">
    <property type="term" value="C:anaphase-promoting complex"/>
    <property type="evidence" value="ECO:0007669"/>
    <property type="project" value="InterPro"/>
</dbReference>
<dbReference type="STRING" id="698492.A0A0E9NKD9"/>
<evidence type="ECO:0000256" key="2">
    <source>
        <dbReference type="ARBA" id="ARBA00016066"/>
    </source>
</evidence>
<dbReference type="PANTHER" id="PTHR12830">
    <property type="entry name" value="ANAPHASE-PROMOTING COMPLEX SUBUNIT 5"/>
    <property type="match status" value="1"/>
</dbReference>